<organism evidence="2 3">
    <name type="scientific">Agromyces protaetiae</name>
    <dbReference type="NCBI Taxonomy" id="2509455"/>
    <lineage>
        <taxon>Bacteria</taxon>
        <taxon>Bacillati</taxon>
        <taxon>Actinomycetota</taxon>
        <taxon>Actinomycetes</taxon>
        <taxon>Micrococcales</taxon>
        <taxon>Microbacteriaceae</taxon>
        <taxon>Agromyces</taxon>
    </lineage>
</organism>
<dbReference type="OrthoDB" id="3350268at2"/>
<evidence type="ECO:0000313" key="3">
    <source>
        <dbReference type="Proteomes" id="UP000291259"/>
    </source>
</evidence>
<sequence>MEGEVVGLRPRVERRVVGRVDEPVLEPAGSEGDFGGAVHGAATEVERHRPSVATAPGKPQGGCLVARAARRYDAGMHAVILSGAGRNADPWHPFAETSERLAELARAAGFDVDIVQDPLDGLAALADDVSLVIVNAGDPDGPGGGGEAPTPADPAVVARAATALDAAIERGVGILAVHAAASTLRELPYFEAALGARWVHEHSWHPPIGDAIVHVVGNHRIAEGLADFAVFDERYTDLVLVDVIEPIAEHEEGGVRHPLVWAREFGRSRLVYTALGHDERSYASPGNLELLARAFDWLKRVPAPSAALLA</sequence>
<dbReference type="SUPFAM" id="SSF52317">
    <property type="entry name" value="Class I glutamine amidotransferase-like"/>
    <property type="match status" value="1"/>
</dbReference>
<protein>
    <submittedName>
        <fullName evidence="2">ThuA domain-containing protein</fullName>
    </submittedName>
</protein>
<dbReference type="InterPro" id="IPR029010">
    <property type="entry name" value="ThuA-like"/>
</dbReference>
<dbReference type="Gene3D" id="3.40.50.880">
    <property type="match status" value="1"/>
</dbReference>
<feature type="domain" description="ThuA-like" evidence="1">
    <location>
        <begin position="95"/>
        <end position="297"/>
    </location>
</feature>
<reference evidence="2 3" key="1">
    <citation type="submission" date="2019-01" db="EMBL/GenBank/DDBJ databases">
        <title>Genome sequencing of strain FW100M-8.</title>
        <authorList>
            <person name="Heo J."/>
            <person name="Kim S.-J."/>
            <person name="Kim J.-S."/>
            <person name="Hong S.-B."/>
            <person name="Kwon S.-W."/>
        </authorList>
    </citation>
    <scope>NUCLEOTIDE SEQUENCE [LARGE SCALE GENOMIC DNA]</scope>
    <source>
        <strain evidence="2 3">FW100M-8</strain>
    </source>
</reference>
<name>A0A4P6FAH5_9MICO</name>
<dbReference type="Proteomes" id="UP000291259">
    <property type="component" value="Chromosome"/>
</dbReference>
<proteinExistence type="predicted"/>
<dbReference type="KEGG" id="agf:ET445_00015"/>
<dbReference type="PANTHER" id="PTHR40469">
    <property type="entry name" value="SECRETED GLYCOSYL HYDROLASE"/>
    <property type="match status" value="1"/>
</dbReference>
<dbReference type="InterPro" id="IPR029062">
    <property type="entry name" value="Class_I_gatase-like"/>
</dbReference>
<dbReference type="Pfam" id="PF06283">
    <property type="entry name" value="ThuA"/>
    <property type="match status" value="1"/>
</dbReference>
<dbReference type="EMBL" id="CP035491">
    <property type="protein sequence ID" value="QAY71953.1"/>
    <property type="molecule type" value="Genomic_DNA"/>
</dbReference>
<evidence type="ECO:0000313" key="2">
    <source>
        <dbReference type="EMBL" id="QAY71953.1"/>
    </source>
</evidence>
<dbReference type="PANTHER" id="PTHR40469:SF2">
    <property type="entry name" value="GALACTOSE-BINDING DOMAIN-LIKE SUPERFAMILY PROTEIN"/>
    <property type="match status" value="1"/>
</dbReference>
<accession>A0A4P6FAH5</accession>
<keyword evidence="3" id="KW-1185">Reference proteome</keyword>
<evidence type="ECO:0000259" key="1">
    <source>
        <dbReference type="Pfam" id="PF06283"/>
    </source>
</evidence>
<dbReference type="AlphaFoldDB" id="A0A4P6FAH5"/>
<gene>
    <name evidence="2" type="ORF">ET445_00015</name>
</gene>